<dbReference type="AlphaFoldDB" id="Q0I3J7"/>
<dbReference type="eggNOG" id="ENOG5033863">
    <property type="taxonomic scope" value="Bacteria"/>
</dbReference>
<proteinExistence type="predicted"/>
<dbReference type="HOGENOM" id="CLU_2001104_0_0_6"/>
<name>Q0I3J7_HISS1</name>
<accession>Q0I3J7</accession>
<gene>
    <name evidence="1" type="ordered locus">HS_0869</name>
</gene>
<dbReference type="KEGG" id="hso:HS_0869"/>
<sequence>MQFLLKKEDFILNKTTYSSEYEYENEDFKINISEKDFTDEELKFSTELVSAYFKNLIKIAEACKKSEVFKYCYPEENIESIIHKLGKPIFQRRGITTLLTYAEHTLDADHLLDIEFEGLYGDIFDIGIDG</sequence>
<dbReference type="EMBL" id="CP000436">
    <property type="protein sequence ID" value="ABI25144.1"/>
    <property type="molecule type" value="Genomic_DNA"/>
</dbReference>
<organism evidence="1">
    <name type="scientific">Histophilus somni (strain 129Pt)</name>
    <name type="common">Haemophilus somnus</name>
    <dbReference type="NCBI Taxonomy" id="205914"/>
    <lineage>
        <taxon>Bacteria</taxon>
        <taxon>Pseudomonadati</taxon>
        <taxon>Pseudomonadota</taxon>
        <taxon>Gammaproteobacteria</taxon>
        <taxon>Pasteurellales</taxon>
        <taxon>Pasteurellaceae</taxon>
        <taxon>Histophilus</taxon>
    </lineage>
</organism>
<reference evidence="1" key="1">
    <citation type="submission" date="2006-08" db="EMBL/GenBank/DDBJ databases">
        <title>Complete genome sequence of Haemophilus somnus 129PT.</title>
        <authorList>
            <person name="Copeland A."/>
            <person name="Lucas S."/>
            <person name="Lapidus A."/>
            <person name="Barry K."/>
            <person name="Glavina del Rio T."/>
            <person name="Hammon N."/>
            <person name="Dalin E."/>
            <person name="Tice H."/>
            <person name="Pitluck S."/>
            <person name="Brettin T.S."/>
            <person name="Bruce D."/>
            <person name="Challacombe J.F."/>
            <person name="Chertkov O."/>
            <person name="Detter J.C."/>
            <person name="Gilna P."/>
            <person name="Han S."/>
            <person name="Misra M."/>
            <person name="Tapia R."/>
            <person name="Thayer N.N."/>
            <person name="Xie G."/>
            <person name="Inzana T.J."/>
            <person name="Duncan A.J."/>
            <person name="Siddaramppa S."/>
            <person name="Richardson P."/>
        </authorList>
    </citation>
    <scope>NUCLEOTIDE SEQUENCE</scope>
    <source>
        <strain evidence="1">129PT</strain>
    </source>
</reference>
<protein>
    <submittedName>
        <fullName evidence="1">Uncharacterized protein</fullName>
    </submittedName>
</protein>
<evidence type="ECO:0000313" key="1">
    <source>
        <dbReference type="EMBL" id="ABI25144.1"/>
    </source>
</evidence>